<dbReference type="PANTHER" id="PTHR30026:SF20">
    <property type="entry name" value="OUTER MEMBRANE PROTEIN TOLC"/>
    <property type="match status" value="1"/>
</dbReference>
<keyword evidence="4" id="KW-1134">Transmembrane beta strand</keyword>
<evidence type="ECO:0000256" key="6">
    <source>
        <dbReference type="ARBA" id="ARBA00023136"/>
    </source>
</evidence>
<reference evidence="9 10" key="1">
    <citation type="submission" date="2019-04" db="EMBL/GenBank/DDBJ databases">
        <authorList>
            <person name="Van Vliet M D."/>
        </authorList>
    </citation>
    <scope>NUCLEOTIDE SEQUENCE [LARGE SCALE GENOMIC DNA]</scope>
    <source>
        <strain evidence="9 10">F1</strain>
    </source>
</reference>
<keyword evidence="3" id="KW-0813">Transport</keyword>
<dbReference type="GO" id="GO:1990281">
    <property type="term" value="C:efflux pump complex"/>
    <property type="evidence" value="ECO:0007669"/>
    <property type="project" value="TreeGrafter"/>
</dbReference>
<evidence type="ECO:0000256" key="5">
    <source>
        <dbReference type="ARBA" id="ARBA00022692"/>
    </source>
</evidence>
<dbReference type="EMBL" id="CAAHFG010000003">
    <property type="protein sequence ID" value="VGO15828.1"/>
    <property type="molecule type" value="Genomic_DNA"/>
</dbReference>
<evidence type="ECO:0000256" key="3">
    <source>
        <dbReference type="ARBA" id="ARBA00022448"/>
    </source>
</evidence>
<dbReference type="Proteomes" id="UP000366872">
    <property type="component" value="Unassembled WGS sequence"/>
</dbReference>
<evidence type="ECO:0000256" key="7">
    <source>
        <dbReference type="ARBA" id="ARBA00023237"/>
    </source>
</evidence>
<dbReference type="RefSeq" id="WP_136081397.1">
    <property type="nucleotide sequence ID" value="NZ_CAAHFG010000003.1"/>
</dbReference>
<sequence length="422" mass="46491">MKKRLIALILVSAGFASAQTNAFLSWEQCLEKTKAYNPDLVSARAAVRELEFGVSSASSGFLPQISARAGIDYGEAETDSGVKENKSASGRLTLSQDLFSGGGNIAGRRRALAQLEIGNQQYRKTLSDVELRTRLAYIDVLYAQDLVELTKKIEERRHNNVRLIQLRFDGGRENAGSLARSKAQLSQAGYEVREAERSLTYALRNLAAAMGIMEPAPGAEGDLRADAPEALADLEPLMKQTPNYSIATTQIEAAKQGMKVTRSGRFPSVSFDASAGLSSGTYDVYKGSWNVGLSASMPLYTGNRLNSQVAAAKENIIQSEMDLMDTANTLMATLQQRWNGYADAIESEAVQQELFDAEQLRAEISTAKYKQGLLSYEDWDLIESNLISQGKTHLQRRRSSEIQQAQWKNALGWSEWYTEQGE</sequence>
<evidence type="ECO:0000256" key="2">
    <source>
        <dbReference type="ARBA" id="ARBA00007613"/>
    </source>
</evidence>
<dbReference type="GO" id="GO:0009279">
    <property type="term" value="C:cell outer membrane"/>
    <property type="evidence" value="ECO:0007669"/>
    <property type="project" value="UniProtKB-SubCell"/>
</dbReference>
<comment type="subcellular location">
    <subcellularLocation>
        <location evidence="1">Cell outer membrane</location>
    </subcellularLocation>
</comment>
<dbReference type="GO" id="GO:0015562">
    <property type="term" value="F:efflux transmembrane transporter activity"/>
    <property type="evidence" value="ECO:0007669"/>
    <property type="project" value="InterPro"/>
</dbReference>
<evidence type="ECO:0000313" key="9">
    <source>
        <dbReference type="EMBL" id="VGO15828.1"/>
    </source>
</evidence>
<evidence type="ECO:0000256" key="4">
    <source>
        <dbReference type="ARBA" id="ARBA00022452"/>
    </source>
</evidence>
<keyword evidence="10" id="KW-1185">Reference proteome</keyword>
<evidence type="ECO:0000256" key="1">
    <source>
        <dbReference type="ARBA" id="ARBA00004442"/>
    </source>
</evidence>
<organism evidence="9 10">
    <name type="scientific">Pontiella desulfatans</name>
    <dbReference type="NCBI Taxonomy" id="2750659"/>
    <lineage>
        <taxon>Bacteria</taxon>
        <taxon>Pseudomonadati</taxon>
        <taxon>Kiritimatiellota</taxon>
        <taxon>Kiritimatiellia</taxon>
        <taxon>Kiritimatiellales</taxon>
        <taxon>Pontiellaceae</taxon>
        <taxon>Pontiella</taxon>
    </lineage>
</organism>
<keyword evidence="6" id="KW-0472">Membrane</keyword>
<dbReference type="GO" id="GO:0015288">
    <property type="term" value="F:porin activity"/>
    <property type="evidence" value="ECO:0007669"/>
    <property type="project" value="TreeGrafter"/>
</dbReference>
<evidence type="ECO:0000256" key="8">
    <source>
        <dbReference type="SAM" id="SignalP"/>
    </source>
</evidence>
<keyword evidence="5" id="KW-0812">Transmembrane</keyword>
<proteinExistence type="inferred from homology"/>
<dbReference type="Pfam" id="PF02321">
    <property type="entry name" value="OEP"/>
    <property type="match status" value="2"/>
</dbReference>
<comment type="similarity">
    <text evidence="2">Belongs to the outer membrane factor (OMF) (TC 1.B.17) family.</text>
</comment>
<dbReference type="AlphaFoldDB" id="A0A6C2U6X6"/>
<dbReference type="InterPro" id="IPR051906">
    <property type="entry name" value="TolC-like"/>
</dbReference>
<dbReference type="InterPro" id="IPR003423">
    <property type="entry name" value="OMP_efflux"/>
</dbReference>
<name>A0A6C2U6X6_PONDE</name>
<gene>
    <name evidence="9" type="primary">tolC</name>
    <name evidence="9" type="ORF">PDESU_04415</name>
</gene>
<keyword evidence="7" id="KW-0998">Cell outer membrane</keyword>
<feature type="chain" id="PRO_5025545320" evidence="8">
    <location>
        <begin position="19"/>
        <end position="422"/>
    </location>
</feature>
<dbReference type="SUPFAM" id="SSF56954">
    <property type="entry name" value="Outer membrane efflux proteins (OEP)"/>
    <property type="match status" value="1"/>
</dbReference>
<keyword evidence="8" id="KW-0732">Signal</keyword>
<dbReference type="Gene3D" id="1.20.1600.10">
    <property type="entry name" value="Outer membrane efflux proteins (OEP)"/>
    <property type="match status" value="1"/>
</dbReference>
<evidence type="ECO:0000313" key="10">
    <source>
        <dbReference type="Proteomes" id="UP000366872"/>
    </source>
</evidence>
<dbReference type="PANTHER" id="PTHR30026">
    <property type="entry name" value="OUTER MEMBRANE PROTEIN TOLC"/>
    <property type="match status" value="1"/>
</dbReference>
<accession>A0A6C2U6X6</accession>
<protein>
    <submittedName>
        <fullName evidence="9">Outer membrane protein TolC</fullName>
    </submittedName>
</protein>
<feature type="signal peptide" evidence="8">
    <location>
        <begin position="1"/>
        <end position="18"/>
    </location>
</feature>